<dbReference type="Proteomes" id="UP000251956">
    <property type="component" value="Unassembled WGS sequence"/>
</dbReference>
<evidence type="ECO:0000313" key="2">
    <source>
        <dbReference type="EMBL" id="RAZ78308.1"/>
    </source>
</evidence>
<reference evidence="3" key="1">
    <citation type="submission" date="2018-06" db="EMBL/GenBank/DDBJ databases">
        <authorList>
            <person name="Helene L.C."/>
            <person name="Dall'Agnol R."/>
            <person name="Delamuta J.R."/>
            <person name="Hungria M."/>
        </authorList>
    </citation>
    <scope>NUCLEOTIDE SEQUENCE [LARGE SCALE GENOMIC DNA]</scope>
    <source>
        <strain evidence="3">CNPSo 3140</strain>
    </source>
</reference>
<dbReference type="AlphaFoldDB" id="A0A330H0F7"/>
<protein>
    <submittedName>
        <fullName evidence="2">Antibiotic biosynthesis monooxygenase</fullName>
    </submittedName>
</protein>
<organism evidence="2 3">
    <name type="scientific">Mesorhizobium atlanticum</name>
    <dbReference type="NCBI Taxonomy" id="2233532"/>
    <lineage>
        <taxon>Bacteria</taxon>
        <taxon>Pseudomonadati</taxon>
        <taxon>Pseudomonadota</taxon>
        <taxon>Alphaproteobacteria</taxon>
        <taxon>Hyphomicrobiales</taxon>
        <taxon>Phyllobacteriaceae</taxon>
        <taxon>Mesorhizobium</taxon>
    </lineage>
</organism>
<accession>A0A330H0F7</accession>
<evidence type="ECO:0000313" key="3">
    <source>
        <dbReference type="Proteomes" id="UP000251956"/>
    </source>
</evidence>
<dbReference type="EMBL" id="QMBQ01000002">
    <property type="protein sequence ID" value="RAZ78308.1"/>
    <property type="molecule type" value="Genomic_DNA"/>
</dbReference>
<dbReference type="InterPro" id="IPR050744">
    <property type="entry name" value="AI-2_Isomerase_LsrG"/>
</dbReference>
<sequence>MLLITGTIRLPADRLERARPAMQRMILASRAEPGCLHYSYAQDVLDAGLIHVSEAWSDRAALEAHFKSAHIAEWRESWAELGISDRKLTLYETDGGAPT</sequence>
<name>A0A330H0F7_9HYPH</name>
<dbReference type="PANTHER" id="PTHR33336:SF3">
    <property type="entry name" value="ABM DOMAIN-CONTAINING PROTEIN"/>
    <property type="match status" value="1"/>
</dbReference>
<dbReference type="Pfam" id="PF03992">
    <property type="entry name" value="ABM"/>
    <property type="match status" value="1"/>
</dbReference>
<gene>
    <name evidence="2" type="ORF">DPM35_06950</name>
</gene>
<evidence type="ECO:0000259" key="1">
    <source>
        <dbReference type="PROSITE" id="PS51725"/>
    </source>
</evidence>
<dbReference type="PROSITE" id="PS51725">
    <property type="entry name" value="ABM"/>
    <property type="match status" value="1"/>
</dbReference>
<dbReference type="OrthoDB" id="287932at2"/>
<keyword evidence="3" id="KW-1185">Reference proteome</keyword>
<dbReference type="RefSeq" id="WP_112126566.1">
    <property type="nucleotide sequence ID" value="NZ_QMBQ01000002.1"/>
</dbReference>
<dbReference type="InterPro" id="IPR007138">
    <property type="entry name" value="ABM_dom"/>
</dbReference>
<dbReference type="InterPro" id="IPR011008">
    <property type="entry name" value="Dimeric_a/b-barrel"/>
</dbReference>
<keyword evidence="2" id="KW-0560">Oxidoreductase</keyword>
<dbReference type="GO" id="GO:0004497">
    <property type="term" value="F:monooxygenase activity"/>
    <property type="evidence" value="ECO:0007669"/>
    <property type="project" value="UniProtKB-KW"/>
</dbReference>
<proteinExistence type="predicted"/>
<feature type="domain" description="ABM" evidence="1">
    <location>
        <begin position="2"/>
        <end position="90"/>
    </location>
</feature>
<reference evidence="2 3" key="2">
    <citation type="submission" date="2018-07" db="EMBL/GenBank/DDBJ databases">
        <title>Diversity of Mesorhizobium strains in Brazil.</title>
        <authorList>
            <person name="Helene L.C.F."/>
            <person name="Dall'Agnol R."/>
            <person name="Delamuta J.R.M."/>
            <person name="Hungria M."/>
        </authorList>
    </citation>
    <scope>NUCLEOTIDE SEQUENCE [LARGE SCALE GENOMIC DNA]</scope>
    <source>
        <strain evidence="2 3">CNPSo 3140</strain>
    </source>
</reference>
<dbReference type="Gene3D" id="3.30.70.100">
    <property type="match status" value="1"/>
</dbReference>
<comment type="caution">
    <text evidence="2">The sequence shown here is derived from an EMBL/GenBank/DDBJ whole genome shotgun (WGS) entry which is preliminary data.</text>
</comment>
<keyword evidence="2" id="KW-0503">Monooxygenase</keyword>
<dbReference type="SUPFAM" id="SSF54909">
    <property type="entry name" value="Dimeric alpha+beta barrel"/>
    <property type="match status" value="1"/>
</dbReference>
<dbReference type="PANTHER" id="PTHR33336">
    <property type="entry name" value="QUINOL MONOOXYGENASE YGIN-RELATED"/>
    <property type="match status" value="1"/>
</dbReference>